<protein>
    <submittedName>
        <fullName evidence="2">Uncharacterized protein</fullName>
    </submittedName>
</protein>
<keyword evidence="1" id="KW-0812">Transmembrane</keyword>
<reference evidence="2" key="1">
    <citation type="journal article" date="2014" name="Front. Microbiol.">
        <title>High frequency of phylogenetically diverse reductive dehalogenase-homologous genes in deep subseafloor sedimentary metagenomes.</title>
        <authorList>
            <person name="Kawai M."/>
            <person name="Futagami T."/>
            <person name="Toyoda A."/>
            <person name="Takaki Y."/>
            <person name="Nishi S."/>
            <person name="Hori S."/>
            <person name="Arai W."/>
            <person name="Tsubouchi T."/>
            <person name="Morono Y."/>
            <person name="Uchiyama I."/>
            <person name="Ito T."/>
            <person name="Fujiyama A."/>
            <person name="Inagaki F."/>
            <person name="Takami H."/>
        </authorList>
    </citation>
    <scope>NUCLEOTIDE SEQUENCE</scope>
    <source>
        <strain evidence="2">Expedition CK06-06</strain>
    </source>
</reference>
<proteinExistence type="predicted"/>
<keyword evidence="1" id="KW-0472">Membrane</keyword>
<dbReference type="AlphaFoldDB" id="X1FCH0"/>
<feature type="transmembrane region" description="Helical" evidence="1">
    <location>
        <begin position="117"/>
        <end position="137"/>
    </location>
</feature>
<name>X1FCH0_9ZZZZ</name>
<keyword evidence="1" id="KW-1133">Transmembrane helix</keyword>
<accession>X1FCH0</accession>
<sequence>MTNKVKLAIFDKDQKARTVKHYPVSDNGDQIKVKSGGEGHFMPHFGNESFIEFPYRALSSPWKISWDRIYFVKKGGKKCVDFKSGIVYGPNPEDMKKAVSASLLDKLGKDEPPFPAWIIYLILLAVIGIAAKVFGVIA</sequence>
<organism evidence="2">
    <name type="scientific">marine sediment metagenome</name>
    <dbReference type="NCBI Taxonomy" id="412755"/>
    <lineage>
        <taxon>unclassified sequences</taxon>
        <taxon>metagenomes</taxon>
        <taxon>ecological metagenomes</taxon>
    </lineage>
</organism>
<dbReference type="EMBL" id="BARU01005882">
    <property type="protein sequence ID" value="GAH42662.1"/>
    <property type="molecule type" value="Genomic_DNA"/>
</dbReference>
<evidence type="ECO:0000313" key="2">
    <source>
        <dbReference type="EMBL" id="GAH42662.1"/>
    </source>
</evidence>
<gene>
    <name evidence="2" type="ORF">S03H2_11536</name>
</gene>
<comment type="caution">
    <text evidence="2">The sequence shown here is derived from an EMBL/GenBank/DDBJ whole genome shotgun (WGS) entry which is preliminary data.</text>
</comment>
<evidence type="ECO:0000256" key="1">
    <source>
        <dbReference type="SAM" id="Phobius"/>
    </source>
</evidence>